<dbReference type="GO" id="GO:0031177">
    <property type="term" value="F:phosphopantetheine binding"/>
    <property type="evidence" value="ECO:0007669"/>
    <property type="project" value="InterPro"/>
</dbReference>
<dbReference type="InterPro" id="IPR016035">
    <property type="entry name" value="Acyl_Trfase/lysoPLipase"/>
</dbReference>
<dbReference type="PANTHER" id="PTHR43775">
    <property type="entry name" value="FATTY ACID SYNTHASE"/>
    <property type="match status" value="1"/>
</dbReference>
<keyword evidence="11" id="KW-1185">Reference proteome</keyword>
<dbReference type="GO" id="GO:0006633">
    <property type="term" value="P:fatty acid biosynthetic process"/>
    <property type="evidence" value="ECO:0007669"/>
    <property type="project" value="InterPro"/>
</dbReference>
<dbReference type="InterPro" id="IPR018201">
    <property type="entry name" value="Ketoacyl_synth_AS"/>
</dbReference>
<dbReference type="CDD" id="cd00833">
    <property type="entry name" value="PKS"/>
    <property type="match status" value="1"/>
</dbReference>
<dbReference type="InterPro" id="IPR029058">
    <property type="entry name" value="AB_hydrolase_fold"/>
</dbReference>
<dbReference type="FunFam" id="1.10.1200.10:FF:000011">
    <property type="entry name" value="Sterigmatocystin biosynthesis polyketide synthase"/>
    <property type="match status" value="1"/>
</dbReference>
<dbReference type="GO" id="GO:0005886">
    <property type="term" value="C:plasma membrane"/>
    <property type="evidence" value="ECO:0007669"/>
    <property type="project" value="TreeGrafter"/>
</dbReference>
<dbReference type="GO" id="GO:0004312">
    <property type="term" value="F:fatty acid synthase activity"/>
    <property type="evidence" value="ECO:0007669"/>
    <property type="project" value="TreeGrafter"/>
</dbReference>
<dbReference type="InterPro" id="IPR036736">
    <property type="entry name" value="ACP-like_sf"/>
</dbReference>
<keyword evidence="1" id="KW-0596">Phosphopantetheine</keyword>
<feature type="domain" description="Carrier" evidence="7">
    <location>
        <begin position="1666"/>
        <end position="1740"/>
    </location>
</feature>
<evidence type="ECO:0000256" key="5">
    <source>
        <dbReference type="PROSITE-ProRule" id="PRU01363"/>
    </source>
</evidence>
<dbReference type="InterPro" id="IPR014043">
    <property type="entry name" value="Acyl_transferase_dom"/>
</dbReference>
<evidence type="ECO:0000256" key="4">
    <source>
        <dbReference type="ARBA" id="ARBA00023268"/>
    </source>
</evidence>
<dbReference type="InterPro" id="IPR014030">
    <property type="entry name" value="Ketoacyl_synth_N"/>
</dbReference>
<dbReference type="InterPro" id="IPR020806">
    <property type="entry name" value="PKS_PP-bd"/>
</dbReference>
<gene>
    <name evidence="10" type="ORF">CLUP02_10828</name>
</gene>
<feature type="compositionally biased region" description="Low complexity" evidence="6">
    <location>
        <begin position="1626"/>
        <end position="1636"/>
    </location>
</feature>
<dbReference type="GO" id="GO:0044550">
    <property type="term" value="P:secondary metabolite biosynthetic process"/>
    <property type="evidence" value="ECO:0007669"/>
    <property type="project" value="UniProtKB-ARBA"/>
</dbReference>
<dbReference type="Gene3D" id="3.40.366.10">
    <property type="entry name" value="Malonyl-Coenzyme A Acyl Carrier Protein, domain 2"/>
    <property type="match status" value="2"/>
</dbReference>
<feature type="region of interest" description="Disordered" evidence="6">
    <location>
        <begin position="2408"/>
        <end position="2433"/>
    </location>
</feature>
<dbReference type="Pfam" id="PF00550">
    <property type="entry name" value="PP-binding"/>
    <property type="match status" value="2"/>
</dbReference>
<dbReference type="SUPFAM" id="SSF53474">
    <property type="entry name" value="alpha/beta-Hydrolases"/>
    <property type="match status" value="1"/>
</dbReference>
<feature type="region of interest" description="Disordered" evidence="6">
    <location>
        <begin position="1867"/>
        <end position="1911"/>
    </location>
</feature>
<proteinExistence type="predicted"/>
<dbReference type="FunFam" id="3.40.366.10:FF:000002">
    <property type="entry name" value="Probable polyketide synthase 2"/>
    <property type="match status" value="1"/>
</dbReference>
<dbReference type="GO" id="GO:0004315">
    <property type="term" value="F:3-oxoacyl-[acyl-carrier-protein] synthase activity"/>
    <property type="evidence" value="ECO:0007669"/>
    <property type="project" value="InterPro"/>
</dbReference>
<keyword evidence="3" id="KW-0808">Transferase</keyword>
<dbReference type="InterPro" id="IPR001227">
    <property type="entry name" value="Ac_transferase_dom_sf"/>
</dbReference>
<dbReference type="Gene3D" id="3.40.47.10">
    <property type="match status" value="1"/>
</dbReference>
<dbReference type="InterPro" id="IPR009081">
    <property type="entry name" value="PP-bd_ACP"/>
</dbReference>
<evidence type="ECO:0000259" key="9">
    <source>
        <dbReference type="PROSITE" id="PS52019"/>
    </source>
</evidence>
<dbReference type="PANTHER" id="PTHR43775:SF37">
    <property type="entry name" value="SI:DKEY-61P9.11"/>
    <property type="match status" value="1"/>
</dbReference>
<dbReference type="GO" id="GO:0005737">
    <property type="term" value="C:cytoplasm"/>
    <property type="evidence" value="ECO:0007669"/>
    <property type="project" value="TreeGrafter"/>
</dbReference>
<organism evidence="10 11">
    <name type="scientific">Colletotrichum lupini</name>
    <dbReference type="NCBI Taxonomy" id="145971"/>
    <lineage>
        <taxon>Eukaryota</taxon>
        <taxon>Fungi</taxon>
        <taxon>Dikarya</taxon>
        <taxon>Ascomycota</taxon>
        <taxon>Pezizomycotina</taxon>
        <taxon>Sordariomycetes</taxon>
        <taxon>Hypocreomycetidae</taxon>
        <taxon>Glomerellales</taxon>
        <taxon>Glomerellaceae</taxon>
        <taxon>Colletotrichum</taxon>
        <taxon>Colletotrichum acutatum species complex</taxon>
    </lineage>
</organism>
<dbReference type="SUPFAM" id="SSF52151">
    <property type="entry name" value="FabD/lysophospholipase-like"/>
    <property type="match status" value="1"/>
</dbReference>
<feature type="region of interest" description="C-terminal hotdog fold" evidence="5">
    <location>
        <begin position="1457"/>
        <end position="1605"/>
    </location>
</feature>
<dbReference type="Gene3D" id="3.40.50.1820">
    <property type="entry name" value="alpha/beta hydrolase"/>
    <property type="match status" value="1"/>
</dbReference>
<dbReference type="NCBIfam" id="TIGR04532">
    <property type="entry name" value="PT_fungal_PKS"/>
    <property type="match status" value="1"/>
</dbReference>
<dbReference type="InterPro" id="IPR032088">
    <property type="entry name" value="SAT"/>
</dbReference>
<feature type="compositionally biased region" description="Basic and acidic residues" evidence="6">
    <location>
        <begin position="1883"/>
        <end position="1895"/>
    </location>
</feature>
<dbReference type="InterPro" id="IPR020841">
    <property type="entry name" value="PKS_Beta-ketoAc_synthase_dom"/>
</dbReference>
<dbReference type="Gene3D" id="3.30.70.3290">
    <property type="match status" value="1"/>
</dbReference>
<dbReference type="InterPro" id="IPR050091">
    <property type="entry name" value="PKS_NRPS_Biosynth_Enz"/>
</dbReference>
<feature type="active site" description="Proton donor; for dehydratase activity" evidence="5">
    <location>
        <position position="1517"/>
    </location>
</feature>
<feature type="compositionally biased region" description="Basic and acidic residues" evidence="6">
    <location>
        <begin position="1777"/>
        <end position="1786"/>
    </location>
</feature>
<dbReference type="Gene3D" id="3.10.129.110">
    <property type="entry name" value="Polyketide synthase dehydratase"/>
    <property type="match status" value="1"/>
</dbReference>
<feature type="compositionally biased region" description="Low complexity" evidence="6">
    <location>
        <begin position="1749"/>
        <end position="1760"/>
    </location>
</feature>
<reference evidence="10" key="1">
    <citation type="journal article" date="2021" name="Mol. Plant Microbe Interact.">
        <title>Complete Genome Sequence of the Plant-Pathogenic Fungus Colletotrichum lupini.</title>
        <authorList>
            <person name="Baroncelli R."/>
            <person name="Pensec F."/>
            <person name="Da Lio D."/>
            <person name="Boufleur T."/>
            <person name="Vicente I."/>
            <person name="Sarrocco S."/>
            <person name="Picot A."/>
            <person name="Baraldi E."/>
            <person name="Sukno S."/>
            <person name="Thon M."/>
            <person name="Le Floch G."/>
        </authorList>
    </citation>
    <scope>NUCLEOTIDE SEQUENCE</scope>
    <source>
        <strain evidence="10">IMI 504893</strain>
    </source>
</reference>
<dbReference type="InterPro" id="IPR049551">
    <property type="entry name" value="PKS_DH_C"/>
</dbReference>
<dbReference type="SMART" id="SM00827">
    <property type="entry name" value="PKS_AT"/>
    <property type="match status" value="1"/>
</dbReference>
<dbReference type="InterPro" id="IPR016039">
    <property type="entry name" value="Thiolase-like"/>
</dbReference>
<dbReference type="InterPro" id="IPR001031">
    <property type="entry name" value="Thioesterase"/>
</dbReference>
<evidence type="ECO:0000313" key="11">
    <source>
        <dbReference type="Proteomes" id="UP000830671"/>
    </source>
</evidence>
<dbReference type="Pfam" id="PF16073">
    <property type="entry name" value="SAT"/>
    <property type="match status" value="1"/>
</dbReference>
<feature type="domain" description="Ketosynthase family 3 (KS3)" evidence="8">
    <location>
        <begin position="381"/>
        <end position="813"/>
    </location>
</feature>
<feature type="active site" description="Proton acceptor; for dehydratase activity" evidence="5">
    <location>
        <position position="1330"/>
    </location>
</feature>
<dbReference type="Pfam" id="PF00698">
    <property type="entry name" value="Acyl_transf_1"/>
    <property type="match status" value="1"/>
</dbReference>
<dbReference type="InterPro" id="IPR014031">
    <property type="entry name" value="Ketoacyl_synth_C"/>
</dbReference>
<evidence type="ECO:0000256" key="6">
    <source>
        <dbReference type="SAM" id="MobiDB-lite"/>
    </source>
</evidence>
<feature type="domain" description="Carrier" evidence="7">
    <location>
        <begin position="1789"/>
        <end position="1866"/>
    </location>
</feature>
<dbReference type="FunFam" id="3.10.129.110:FF:000001">
    <property type="entry name" value="Sterigmatocystin biosynthesis polyketide synthase"/>
    <property type="match status" value="1"/>
</dbReference>
<dbReference type="GeneID" id="73344810"/>
<accession>A0A9Q8SZ40</accession>
<keyword evidence="2" id="KW-0597">Phosphoprotein</keyword>
<evidence type="ECO:0000259" key="7">
    <source>
        <dbReference type="PROSITE" id="PS50075"/>
    </source>
</evidence>
<dbReference type="PROSITE" id="PS00606">
    <property type="entry name" value="KS3_1"/>
    <property type="match status" value="1"/>
</dbReference>
<feature type="compositionally biased region" description="Low complexity" evidence="6">
    <location>
        <begin position="1867"/>
        <end position="1881"/>
    </location>
</feature>
<dbReference type="InterPro" id="IPR016036">
    <property type="entry name" value="Malonyl_transacylase_ACP-bd"/>
</dbReference>
<dbReference type="RefSeq" id="XP_049146945.1">
    <property type="nucleotide sequence ID" value="XM_049289800.1"/>
</dbReference>
<feature type="region of interest" description="Disordered" evidence="6">
    <location>
        <begin position="1626"/>
        <end position="1650"/>
    </location>
</feature>
<dbReference type="KEGG" id="clup:CLUP02_10828"/>
<dbReference type="Proteomes" id="UP000830671">
    <property type="component" value="Chromosome 5"/>
</dbReference>
<keyword evidence="4" id="KW-0511">Multifunctional enzyme</keyword>
<dbReference type="PROSITE" id="PS52019">
    <property type="entry name" value="PKS_MFAS_DH"/>
    <property type="match status" value="1"/>
</dbReference>
<dbReference type="Pfam" id="PF00975">
    <property type="entry name" value="Thioesterase"/>
    <property type="match status" value="1"/>
</dbReference>
<dbReference type="Pfam" id="PF22621">
    <property type="entry name" value="CurL-like_PKS_C"/>
    <property type="match status" value="1"/>
</dbReference>
<dbReference type="EMBL" id="CP019477">
    <property type="protein sequence ID" value="UQC85331.1"/>
    <property type="molecule type" value="Genomic_DNA"/>
</dbReference>
<dbReference type="SMART" id="SM00825">
    <property type="entry name" value="PKS_KS"/>
    <property type="match status" value="1"/>
</dbReference>
<dbReference type="SUPFAM" id="SSF47336">
    <property type="entry name" value="ACP-like"/>
    <property type="match status" value="2"/>
</dbReference>
<dbReference type="Pfam" id="PF02801">
    <property type="entry name" value="Ketoacyl-synt_C"/>
    <property type="match status" value="1"/>
</dbReference>
<dbReference type="InterPro" id="IPR030918">
    <property type="entry name" value="PT_fungal_PKS"/>
</dbReference>
<dbReference type="Gene3D" id="1.10.1200.10">
    <property type="entry name" value="ACP-like"/>
    <property type="match status" value="2"/>
</dbReference>
<dbReference type="InterPro" id="IPR042104">
    <property type="entry name" value="PKS_dehydratase_sf"/>
</dbReference>
<dbReference type="Pfam" id="PF00109">
    <property type="entry name" value="ketoacyl-synt"/>
    <property type="match status" value="1"/>
</dbReference>
<dbReference type="PROSITE" id="PS50075">
    <property type="entry name" value="CARRIER"/>
    <property type="match status" value="2"/>
</dbReference>
<dbReference type="Pfam" id="PF14765">
    <property type="entry name" value="PS-DH"/>
    <property type="match status" value="1"/>
</dbReference>
<evidence type="ECO:0000256" key="1">
    <source>
        <dbReference type="ARBA" id="ARBA00022450"/>
    </source>
</evidence>
<protein>
    <submittedName>
        <fullName evidence="10">Beta-ketoacyl synthase</fullName>
    </submittedName>
</protein>
<feature type="region of interest" description="N-terminal hotdog fold" evidence="5">
    <location>
        <begin position="1298"/>
        <end position="1429"/>
    </location>
</feature>
<dbReference type="PROSITE" id="PS52004">
    <property type="entry name" value="KS3_2"/>
    <property type="match status" value="1"/>
</dbReference>
<evidence type="ECO:0000259" key="8">
    <source>
        <dbReference type="PROSITE" id="PS52004"/>
    </source>
</evidence>
<dbReference type="SUPFAM" id="SSF55048">
    <property type="entry name" value="Probable ACP-binding domain of malonyl-CoA ACP transacylase"/>
    <property type="match status" value="1"/>
</dbReference>
<evidence type="ECO:0000256" key="3">
    <source>
        <dbReference type="ARBA" id="ARBA00022679"/>
    </source>
</evidence>
<dbReference type="SUPFAM" id="SSF53901">
    <property type="entry name" value="Thiolase-like"/>
    <property type="match status" value="1"/>
</dbReference>
<feature type="compositionally biased region" description="Basic and acidic residues" evidence="6">
    <location>
        <begin position="1637"/>
        <end position="1648"/>
    </location>
</feature>
<feature type="region of interest" description="Disordered" evidence="6">
    <location>
        <begin position="1745"/>
        <end position="1791"/>
    </location>
</feature>
<evidence type="ECO:0000256" key="2">
    <source>
        <dbReference type="ARBA" id="ARBA00022553"/>
    </source>
</evidence>
<dbReference type="SMART" id="SM00823">
    <property type="entry name" value="PKS_PP"/>
    <property type="match status" value="2"/>
</dbReference>
<evidence type="ECO:0000313" key="10">
    <source>
        <dbReference type="EMBL" id="UQC85331.1"/>
    </source>
</evidence>
<sequence>MADMMSYLLFGDQSLDTHGFLAEFCRSGNPSTLAKTFLDQAGQALREEIDGLGKLERSKLPTFLTLRQLNERYHAQSIKHPGIDSALLCITQLAHYIDRHEKEPQDVSVHEHTFFMGLCTGLFAAAAIASTPSVSTLIPLAVQVVLMAFRTGTHVGSLAERLSPPVGQSEPWTHILPGLKESEAKEALTNFHESNYIPVASQAYVSAVSASSLAISGPPATLKALEDQNVFGVKPTAIPVYGPYHASHLHGTADIEKILRLNDPKVAEILAKTKPRSAIMSGTKGIWFAETDTKSLIKAVTHECLIDVLQFQKGIEGCIETARDFEGSTCLVIPFGPTHNAETLSKLIKDKTQLDVTVRPGPRIQRESYNSPIGNHGSSGKCKLAIVGMAGRFPDAASHEKLWELLSKGLDVHRVVPADRFPVATHYDITGKAVNTSHSQYGCWIENPGYFDPRFFNMSPREAFQTDPMQRMALTTAYEALEMCGYVPNRTPSTRLDRIGTFYGQTSDDWREINAAQEVDTYYITGGVRAFGPGRINYHFGFSGPSLNVDTACSSSAAALNVACNSLWVKDCDTAIVGGLSCMTNPDIFAGLSRGQFLSKTGPCATFDNGADGYCRADGCASVIVKRLDDAVADKDNILAVILGTATNHSADAISITHPHGPTQSILSRHILDEAGVDPLDVDYVEMHGTGTQAGDGTEMLSVTNVFAPADRKRAADRPLYLGAVKSNIGHGEAASGVTALTKVLMMMKKNAIPPHVGIKKEINKGFPKDLSERNVNIAFHLTPFKRRDGKPRRIFVNNFSAAGGNTGLLLEDAPLAANAEADPRSVQVVTVTGKSKAAMIRNAERLVGWMEQNPETPLAHVAYTTTARRIQHYWRMNVAASDLPEAQRLLKDRLKENFTPISTQQPKVAFMFTGQGSHYVGLGKDLYAHYHVFRDSIDEFNQLAQIHGFPSFLSLIDGSEPDVTKLSPVVVQLGLCCFEMALTRLWASWGILPSAVMGHSLGEYAALNAAGVLSASDTIYLVGARAQLLVQKCTAGTHAMLAVTGPVEAVMEALGAQAEAVNVACINGPRETVLSGAAAKISEISSHLGTAGFKCTQLKVPFAFHSAQVDPILDDFETLARSVSFDMPRVPIISPLLGKMVEHEPVNAAYLRNHARDAVNFLGGLVHAQQSGAVDEKTVWLEVGPHPVLANFVKSSFGISTIAVPTLRRNEPTYKILSNTLCALHTAGINLDWDEFHRDFTNCTRLLDLPTYSFDEKNYWLQYTGDWCLTKNRGPSAVKAPLQIEPARPKLSTTSIHAVTNEDVKGDIALIETETNLSRRDTRPLVEGHLCNGAPLCPSTLYADMAMTVADYAYKMLRPDTENIGLNVANVEVPKTLIFNDKLDAHILRTTVTANATLGYADVSFHTGEGAKKTEHATCKVVYGSTEQWADEFERVSYLIKGRIDALEEAERQGKASKIGRGLTYKLFTALVDYDTKYQGMEEVILDSKTCEATAKVSFQTTDRDGDFFFNPYWIDSCCHISGFIINGTDAIDSREQVFISHGWGSMRFTEKLDKTKTYRSYVRMQPVKGTKMMAGDAYVFDGDRIIGVAGDVKFQSIPRKVLNMVLPPRGRAAAGAAPATAATAPKAAAPAKAAPAKEKSGKEKASKQVTASNLKAVNAKLSKRSVVQDVFDILAKEVGVTQDELADNIAFTDLGCDSLMALTVSGRMREELDIDIDSHAFVEYPTIGAFKIFLGQFESPDRKDSYVQDSGDSSGSVSETPELESDSNVTTPYEESDRSVKGDAQEEDCDDLQNILRETIATEMGVEVEEIIAAPDLAALGMDSLMSLSILGTLREKSGQDIPNDLFVTNPSLLEVEKALGIGPKPKAAAAPKPAKAAPVARREKVEPTREINTHPGNTTASITKPPPPREIIDNYPHRKATSILLQGSTRTATKNLWMVPDGSGCATSYTEISQVSTQWAVWGLFSPFMKTPEEYKCGVYGMASKFIEAMKARQPKGPYSLAGWSAGGVIAYEIVNQLTKAGESVENLIIIDAPCPITIEPLPKSLHAWFASIGLLGEGDDDNKKIPSWLLPHFAASVTALSNYTAEPIPKDKCPNVMAIWCEDGVCHLPSDPRPDPYPTGHALFLLDNRTDFGANRWDEYLDINKFRTRHMPGNHFSMMHGDYAKQLGQFLREASCQNSSHPKFALLILRCDFAGGLNAAITSRIVCSLLFALDTCDDGGASPASDSTFPISSQVFFFLGLLFAFCPAMLILPTFPKGQEDQLVSIFCVLVLDKEMLVLHTPFLFNFGHRDFLSKAKPFSSISTMMGSSMMLGRALGLYLFRPEPTYPHPYLPSSIPTHFPFRSHHALQHLQLVPLQNAIHGNHLVSCMETKNNPLRKAHQISRVKILARPKYPNLVFPSFSIRAPPPSPTRQRHGRADVKRKAKRKPDDAITATNFNLSRSSAGMESASYRSYNVTPANPIRKRRRRHLSASSGVTLPMKPESRAWVVDDICMIRQPDNVIICAGPHEMKQIYLETGYSAPPKKKQHAVAVVMALPGDIFDSGSVSGPSANHPISVSRSNIEMLLYQYNYVFQESIPPLLSAISILTNELTTTTFQCPMYHWYIGTTCATLYPIPQDGLKCHMTLPFLPLRLCPGFPPESMSSET</sequence>
<dbReference type="InterPro" id="IPR049900">
    <property type="entry name" value="PKS_mFAS_DH"/>
</dbReference>
<feature type="domain" description="PKS/mFAS DH" evidence="9">
    <location>
        <begin position="1298"/>
        <end position="1605"/>
    </location>
</feature>
<name>A0A9Q8SZ40_9PEZI</name>